<comment type="caution">
    <text evidence="1">The sequence shown here is derived from an EMBL/GenBank/DDBJ whole genome shotgun (WGS) entry which is preliminary data.</text>
</comment>
<name>A0ABS1VSF4_9ACTN</name>
<organism evidence="1 2">
    <name type="scientific">Paractinoplanes lichenicola</name>
    <dbReference type="NCBI Taxonomy" id="2802976"/>
    <lineage>
        <taxon>Bacteria</taxon>
        <taxon>Bacillati</taxon>
        <taxon>Actinomycetota</taxon>
        <taxon>Actinomycetes</taxon>
        <taxon>Micromonosporales</taxon>
        <taxon>Micromonosporaceae</taxon>
        <taxon>Paractinoplanes</taxon>
    </lineage>
</organism>
<gene>
    <name evidence="1" type="ORF">JKJ07_23715</name>
</gene>
<keyword evidence="2" id="KW-1185">Reference proteome</keyword>
<reference evidence="1 2" key="1">
    <citation type="submission" date="2021-01" db="EMBL/GenBank/DDBJ databases">
        <title>Actinoplanes sp. nov. LDG1-01 isolated from lichen.</title>
        <authorList>
            <person name="Saeng-In P."/>
            <person name="Phongsopitanun W."/>
            <person name="Kanchanasin P."/>
            <person name="Yuki M."/>
            <person name="Kudo T."/>
            <person name="Ohkuma M."/>
            <person name="Tanasupawat S."/>
        </authorList>
    </citation>
    <scope>NUCLEOTIDE SEQUENCE [LARGE SCALE GENOMIC DNA]</scope>
    <source>
        <strain evidence="1 2">LDG1-01</strain>
    </source>
</reference>
<sequence>MVEEHRPRLSDAPDAVREMVESLLGEPIVAEHPASAGFTPSIASEVAGAGGRRLFVKVGTDDAGLILAAVTGSLAPRLVGSGVVGEWRIAAYEVVEGEPVTRWHTADLPRLVPAVRRLAELSPVRGSTPYAEAFVPMLGTWRALNGDGPRVDHLRGRRLPVDLPIPLLADLESRWLDALADGTALHHGDLRRDNFIRRPDGRLVIVDWTHLWTAPGWMDVVRLGPDVAACGHDPEWLLRACRPDAPADGVNVALAGLAGRAWRDGHLPGPTALRHMQREQGLHTLRWLAARLASTPTPRG</sequence>
<dbReference type="SUPFAM" id="SSF56112">
    <property type="entry name" value="Protein kinase-like (PK-like)"/>
    <property type="match status" value="1"/>
</dbReference>
<dbReference type="Proteomes" id="UP000598996">
    <property type="component" value="Unassembled WGS sequence"/>
</dbReference>
<dbReference type="Gene3D" id="3.90.1200.10">
    <property type="match status" value="1"/>
</dbReference>
<dbReference type="InterPro" id="IPR011009">
    <property type="entry name" value="Kinase-like_dom_sf"/>
</dbReference>
<evidence type="ECO:0000313" key="2">
    <source>
        <dbReference type="Proteomes" id="UP000598996"/>
    </source>
</evidence>
<accession>A0ABS1VSF4</accession>
<proteinExistence type="predicted"/>
<evidence type="ECO:0000313" key="1">
    <source>
        <dbReference type="EMBL" id="MBL7257309.1"/>
    </source>
</evidence>
<protein>
    <submittedName>
        <fullName evidence="1">Aminoglycoside phosphotransferase</fullName>
    </submittedName>
</protein>
<dbReference type="EMBL" id="JAENHO010000006">
    <property type="protein sequence ID" value="MBL7257309.1"/>
    <property type="molecule type" value="Genomic_DNA"/>
</dbReference>